<organism evidence="9">
    <name type="scientific">Culicoides sonorensis</name>
    <name type="common">Biting midge</name>
    <dbReference type="NCBI Taxonomy" id="179676"/>
    <lineage>
        <taxon>Eukaryota</taxon>
        <taxon>Metazoa</taxon>
        <taxon>Ecdysozoa</taxon>
        <taxon>Arthropoda</taxon>
        <taxon>Hexapoda</taxon>
        <taxon>Insecta</taxon>
        <taxon>Pterygota</taxon>
        <taxon>Neoptera</taxon>
        <taxon>Endopterygota</taxon>
        <taxon>Diptera</taxon>
        <taxon>Nematocera</taxon>
        <taxon>Chironomoidea</taxon>
        <taxon>Ceratopogonidae</taxon>
        <taxon>Ceratopogoninae</taxon>
        <taxon>Culicoides</taxon>
        <taxon>Monoculicoides</taxon>
    </lineage>
</organism>
<dbReference type="GO" id="GO:0005507">
    <property type="term" value="F:copper ion binding"/>
    <property type="evidence" value="ECO:0007669"/>
    <property type="project" value="InterPro"/>
</dbReference>
<dbReference type="SUPFAM" id="SSF49329">
    <property type="entry name" value="Cu,Zn superoxide dismutase-like"/>
    <property type="match status" value="1"/>
</dbReference>
<dbReference type="AlphaFoldDB" id="A0A336LLL1"/>
<evidence type="ECO:0000259" key="7">
    <source>
        <dbReference type="Pfam" id="PF00080"/>
    </source>
</evidence>
<gene>
    <name evidence="9" type="primary">CSON010140</name>
</gene>
<comment type="catalytic activity">
    <reaction evidence="6">
        <text>2 superoxide + 2 H(+) = H2O2 + O2</text>
        <dbReference type="Rhea" id="RHEA:20696"/>
        <dbReference type="ChEBI" id="CHEBI:15378"/>
        <dbReference type="ChEBI" id="CHEBI:15379"/>
        <dbReference type="ChEBI" id="CHEBI:16240"/>
        <dbReference type="ChEBI" id="CHEBI:18421"/>
        <dbReference type="EC" id="1.15.1.1"/>
    </reaction>
</comment>
<proteinExistence type="predicted"/>
<evidence type="ECO:0000256" key="4">
    <source>
        <dbReference type="ARBA" id="ARBA00022862"/>
    </source>
</evidence>
<reference evidence="8" key="1">
    <citation type="submission" date="2018-04" db="EMBL/GenBank/DDBJ databases">
        <authorList>
            <person name="Go L.Y."/>
            <person name="Mitchell J.A."/>
        </authorList>
    </citation>
    <scope>NUCLEOTIDE SEQUENCE</scope>
    <source>
        <tissue evidence="8">Whole organism</tissue>
    </source>
</reference>
<dbReference type="GO" id="GO:0004784">
    <property type="term" value="F:superoxide dismutase activity"/>
    <property type="evidence" value="ECO:0007669"/>
    <property type="project" value="UniProtKB-EC"/>
</dbReference>
<name>A0A336LLL1_CULSO</name>
<keyword evidence="3" id="KW-0862">Zinc</keyword>
<evidence type="ECO:0000256" key="1">
    <source>
        <dbReference type="ARBA" id="ARBA00012682"/>
    </source>
</evidence>
<dbReference type="EC" id="1.15.1.1" evidence="1"/>
<protein>
    <recommendedName>
        <fullName evidence="1">superoxide dismutase</fullName>
        <ecNumber evidence="1">1.15.1.1</ecNumber>
    </recommendedName>
</protein>
<dbReference type="VEuPathDB" id="VectorBase:CSON010140"/>
<evidence type="ECO:0000256" key="6">
    <source>
        <dbReference type="ARBA" id="ARBA00049204"/>
    </source>
</evidence>
<evidence type="ECO:0000313" key="8">
    <source>
        <dbReference type="EMBL" id="SSW98209.1"/>
    </source>
</evidence>
<keyword evidence="5" id="KW-0560">Oxidoreductase</keyword>
<dbReference type="EMBL" id="UFQT01000040">
    <property type="protein sequence ID" value="SSX18595.1"/>
    <property type="molecule type" value="Genomic_DNA"/>
</dbReference>
<accession>A0A336LLL1</accession>
<dbReference type="Gene3D" id="2.60.40.200">
    <property type="entry name" value="Superoxide dismutase, copper/zinc binding domain"/>
    <property type="match status" value="1"/>
</dbReference>
<dbReference type="PANTHER" id="PTHR10003">
    <property type="entry name" value="SUPEROXIDE DISMUTASE CU-ZN -RELATED"/>
    <property type="match status" value="1"/>
</dbReference>
<dbReference type="InterPro" id="IPR036423">
    <property type="entry name" value="SOD-like_Cu/Zn_dom_sf"/>
</dbReference>
<evidence type="ECO:0000256" key="5">
    <source>
        <dbReference type="ARBA" id="ARBA00023002"/>
    </source>
</evidence>
<reference evidence="9" key="2">
    <citation type="submission" date="2018-07" db="EMBL/GenBank/DDBJ databases">
        <authorList>
            <person name="Quirk P.G."/>
            <person name="Krulwich T.A."/>
        </authorList>
    </citation>
    <scope>NUCLEOTIDE SEQUENCE</scope>
</reference>
<feature type="domain" description="Superoxide dismutase copper/zinc binding" evidence="7">
    <location>
        <begin position="85"/>
        <end position="190"/>
    </location>
</feature>
<evidence type="ECO:0000256" key="3">
    <source>
        <dbReference type="ARBA" id="ARBA00022833"/>
    </source>
</evidence>
<evidence type="ECO:0000256" key="2">
    <source>
        <dbReference type="ARBA" id="ARBA00022723"/>
    </source>
</evidence>
<dbReference type="InterPro" id="IPR001424">
    <property type="entry name" value="SOD_Cu_Zn_dom"/>
</dbReference>
<dbReference type="EMBL" id="UFQS01000040">
    <property type="protein sequence ID" value="SSW98209.1"/>
    <property type="molecule type" value="Genomic_DNA"/>
</dbReference>
<keyword evidence="2" id="KW-0479">Metal-binding</keyword>
<keyword evidence="4" id="KW-0049">Antioxidant</keyword>
<dbReference type="InterPro" id="IPR024134">
    <property type="entry name" value="SOD_Cu/Zn_/chaperone"/>
</dbReference>
<evidence type="ECO:0000313" key="9">
    <source>
        <dbReference type="EMBL" id="SSX18595.1"/>
    </source>
</evidence>
<dbReference type="Pfam" id="PF00080">
    <property type="entry name" value="Sod_Cu"/>
    <property type="match status" value="1"/>
</dbReference>
<sequence length="228" mass="24686">MNRTKIEFAVQFNGSNPEGEIKDALKNVGSVEFDRKIGSVVVETENTPWNVIQSKIEATGRRAVLTGFGGQSCVSIINTGKSALNGVVRICSVSSENKGSVIDGVVDGLEAHKKYRFNIHECGDLSNGCESVGNVFSQSSVEEKLIEADNNGRLSFRILDKFLNVSDLIGRSVVISKADDSEERVGCGIIARSAGIFENSKKICACDGVTIWSERDRPIAGKGRREQK</sequence>